<dbReference type="PANTHER" id="PTHR21577">
    <property type="entry name" value="SHUGOSHIN"/>
    <property type="match status" value="1"/>
</dbReference>
<evidence type="ECO:0000256" key="9">
    <source>
        <dbReference type="SAM" id="MobiDB-lite"/>
    </source>
</evidence>
<feature type="compositionally biased region" description="Basic residues" evidence="9">
    <location>
        <begin position="485"/>
        <end position="495"/>
    </location>
</feature>
<comment type="similarity">
    <text evidence="2">Belongs to the shugoshin family.</text>
</comment>
<keyword evidence="4" id="KW-0132">Cell division</keyword>
<protein>
    <submittedName>
        <fullName evidence="10">Shugoshin-like 2</fullName>
    </submittedName>
</protein>
<name>L5LE36_MYODS</name>
<evidence type="ECO:0000256" key="5">
    <source>
        <dbReference type="ARBA" id="ARBA00022829"/>
    </source>
</evidence>
<dbReference type="GO" id="GO:0051177">
    <property type="term" value="P:meiotic sister chromatid cohesion"/>
    <property type="evidence" value="ECO:0007669"/>
    <property type="project" value="TreeGrafter"/>
</dbReference>
<comment type="subcellular location">
    <subcellularLocation>
        <location evidence="1">Chromosome</location>
        <location evidence="1">Centromere</location>
    </subcellularLocation>
</comment>
<keyword evidence="7" id="KW-0131">Cell cycle</keyword>
<feature type="compositionally biased region" description="Basic and acidic residues" evidence="9">
    <location>
        <begin position="1342"/>
        <end position="1353"/>
    </location>
</feature>
<feature type="region of interest" description="Disordered" evidence="9">
    <location>
        <begin position="1426"/>
        <end position="1452"/>
    </location>
</feature>
<keyword evidence="6" id="KW-0175">Coiled coil</keyword>
<dbReference type="InterPro" id="IPR038889">
    <property type="entry name" value="Shugoshin1/2"/>
</dbReference>
<feature type="compositionally biased region" description="Polar residues" evidence="9">
    <location>
        <begin position="178"/>
        <end position="187"/>
    </location>
</feature>
<sequence>MDYQGTEMGSLFPSGIKRHVKDKRMSKAAKLNVSLASKIKTKIINNSSIFKISLKHNNRALAQALSREKENSRRMATEKMLLQKEVEKLNFENTFLRLKLNNLNKKLIEIEAHLNNSLITAIEMSNFSEFHQSPFLPPASKNKRISKQCMSMRLPFARVPLTSNDDDDDEDKEKMQHDNNFISKTSSDVPTLVSTRQSLPAQYNLELCLKENNQNVCCLDDSEQISSIIDILPKENCSHYEQSSKSSLMSEMKNSQPISHKKEIPSFNNITKRKKLASFLESNNPCPDNPYMTDLNQEGILSPELNGNNNINDHTNERNIKMQRNIQCLPDSSESASEPATECMNQVKGNDDFQEQKTVYDTDMDLTASEEVSQIVTVSKGTKNKRNNKPNDCATKTFRKVKDSSSEKKRKRAKRQIKNSSEMNVEEKIENEPEKRPVGLNDSGDSEDPNSIFSTEQLTQLNKLKTITLHNDFDQDDRQSTENGKKKKKKKKRIHVTNEQEETYSFSQNSDKFQQESKLDMDLTSLAYDKNKASRQTFVIHKLEKGHLFLNQKDQETTSENLEITNEFQTADLATKHNGNLCDYETQNTLDLKKHVTDAQSAQQHESKVIKKLRQKVNRKTEIISEMNQIHGDNDQDVLCPEKGYFSIHTQADKEIISGNLEVSNEFQKPALHTNNNGSLCGCEPQNVLDLQKLVTEAFPVQQNKSKASNLRQRVNRKTVVISEVNHLCEDKNVYCPENGNPFCLTQKNKEIIPENLDDASEFQTPALSTKVDRNLSDCETQNILEVKKHANDMQTAGQKESKIDKLRKKVCRKTEIISENLVHENDDKDTHDPEKGNLFSLTQKDNKIIPENLEDSNDFQIVDPSPRDNRNLCYETGNLYCEKKQATKMLPAKPNESKINKRLRDKGSRKTEIILETNQISEFNKGVHDPENGNFFSPTQRDKETISVNPEVTNEFQSAYLSTKDNGNLYDYKNLNMLDLKRYVTDIQPAQQNVSKINRQKVNRKTETISEAYQIYRDNDKDVHGQESYTKDLDFKVHESKQRLECQGIISEYCMEINSDEKENCEQISNPYKQTKNGKESSGKTKDILAKNKKSIFQLTDSSQTSVSLESDLKQVANEADSDSSNQMGAHKNLKQSTTTFNKKSDIPFAEVMKGECQIKRRSKMTSKSKKRKTLIDPSPDSHEVMHIISDTSQRMPVGSEQADEQNLENEKTKPDFYTKMFKSLSQIYSPNVQDSSHNSVHEGSRPLRSSSKNMMIKKNVALESSPVCAVSDDVQEEMAGMTFQVTQRTQRSGAGGRTLQDLTNTNFVSNNTATSENKSEDLILELPKRRRCTPLNLKEPSLKEREGKYKETPLPPAGSPLEYVITRPARGRRGHRAERRPGGQRVRASDGPTSREADLEGARTTFGSSSGLSASVLAGLPAAAVPSHTPGQRRRVPGASDTPRSPQTRASAMDGAAELLFYVNGRKVSTPAGPGRREPQRGLLPGPWAQGTPSCTQGSTGCPSLRFASRFARAPPPPPQGQGEPECVGTAPSRSSFPLSVQDHRPLPSSPHKQEGN</sequence>
<feature type="compositionally biased region" description="Basic and acidic residues" evidence="9">
    <location>
        <begin position="425"/>
        <end position="437"/>
    </location>
</feature>
<evidence type="ECO:0000256" key="4">
    <source>
        <dbReference type="ARBA" id="ARBA00022618"/>
    </source>
</evidence>
<dbReference type="GO" id="GO:0051301">
    <property type="term" value="P:cell division"/>
    <property type="evidence" value="ECO:0007669"/>
    <property type="project" value="UniProtKB-KW"/>
</dbReference>
<reference evidence="11" key="1">
    <citation type="journal article" date="2013" name="Science">
        <title>Comparative analysis of bat genomes provides insight into the evolution of flight and immunity.</title>
        <authorList>
            <person name="Zhang G."/>
            <person name="Cowled C."/>
            <person name="Shi Z."/>
            <person name="Huang Z."/>
            <person name="Bishop-Lilly K.A."/>
            <person name="Fang X."/>
            <person name="Wynne J.W."/>
            <person name="Xiong Z."/>
            <person name="Baker M.L."/>
            <person name="Zhao W."/>
            <person name="Tachedjian M."/>
            <person name="Zhu Y."/>
            <person name="Zhou P."/>
            <person name="Jiang X."/>
            <person name="Ng J."/>
            <person name="Yang L."/>
            <person name="Wu L."/>
            <person name="Xiao J."/>
            <person name="Feng Y."/>
            <person name="Chen Y."/>
            <person name="Sun X."/>
            <person name="Zhang Y."/>
            <person name="Marsh G.A."/>
            <person name="Crameri G."/>
            <person name="Broder C.C."/>
            <person name="Frey K.G."/>
            <person name="Wang L.F."/>
            <person name="Wang J."/>
        </authorList>
    </citation>
    <scope>NUCLEOTIDE SEQUENCE [LARGE SCALE GENOMIC DNA]</scope>
</reference>
<keyword evidence="3" id="KW-0158">Chromosome</keyword>
<evidence type="ECO:0000256" key="1">
    <source>
        <dbReference type="ARBA" id="ARBA00004584"/>
    </source>
</evidence>
<feature type="compositionally biased region" description="Basic and acidic residues" evidence="9">
    <location>
        <begin position="1544"/>
        <end position="1559"/>
    </location>
</feature>
<evidence type="ECO:0000313" key="11">
    <source>
        <dbReference type="Proteomes" id="UP000010556"/>
    </source>
</evidence>
<feature type="region of interest" description="Disordered" evidence="9">
    <location>
        <begin position="1232"/>
        <end position="1252"/>
    </location>
</feature>
<dbReference type="PANTHER" id="PTHR21577:SF3">
    <property type="entry name" value="SHUGOSHIN 1-RELATED"/>
    <property type="match status" value="1"/>
</dbReference>
<keyword evidence="11" id="KW-1185">Reference proteome</keyword>
<feature type="region of interest" description="Disordered" evidence="9">
    <location>
        <begin position="474"/>
        <end position="509"/>
    </location>
</feature>
<dbReference type="GO" id="GO:0007059">
    <property type="term" value="P:chromosome segregation"/>
    <property type="evidence" value="ECO:0007669"/>
    <property type="project" value="UniProtKB-KW"/>
</dbReference>
<feature type="compositionally biased region" description="Basic residues" evidence="9">
    <location>
        <begin position="408"/>
        <end position="417"/>
    </location>
</feature>
<feature type="compositionally biased region" description="Basic residues" evidence="9">
    <location>
        <begin position="1371"/>
        <end position="1380"/>
    </location>
</feature>
<evidence type="ECO:0000313" key="10">
    <source>
        <dbReference type="EMBL" id="ELK24141.1"/>
    </source>
</evidence>
<evidence type="ECO:0000256" key="2">
    <source>
        <dbReference type="ARBA" id="ARBA00010845"/>
    </source>
</evidence>
<feature type="compositionally biased region" description="Polar residues" evidence="9">
    <location>
        <begin position="1493"/>
        <end position="1504"/>
    </location>
</feature>
<feature type="compositionally biased region" description="Basic and acidic residues" evidence="9">
    <location>
        <begin position="474"/>
        <end position="484"/>
    </location>
</feature>
<dbReference type="eggNOG" id="ENOG502S9Y1">
    <property type="taxonomic scope" value="Eukaryota"/>
</dbReference>
<feature type="region of interest" description="Disordered" evidence="9">
    <location>
        <begin position="1470"/>
        <end position="1559"/>
    </location>
</feature>
<dbReference type="Proteomes" id="UP000010556">
    <property type="component" value="Unassembled WGS sequence"/>
</dbReference>
<dbReference type="EMBL" id="KB112985">
    <property type="protein sequence ID" value="ELK24141.1"/>
    <property type="molecule type" value="Genomic_DNA"/>
</dbReference>
<feature type="region of interest" description="Disordered" evidence="9">
    <location>
        <begin position="160"/>
        <end position="187"/>
    </location>
</feature>
<organism evidence="10 11">
    <name type="scientific">Myotis davidii</name>
    <name type="common">David's myotis</name>
    <dbReference type="NCBI Taxonomy" id="225400"/>
    <lineage>
        <taxon>Eukaryota</taxon>
        <taxon>Metazoa</taxon>
        <taxon>Chordata</taxon>
        <taxon>Craniata</taxon>
        <taxon>Vertebrata</taxon>
        <taxon>Euteleostomi</taxon>
        <taxon>Mammalia</taxon>
        <taxon>Eutheria</taxon>
        <taxon>Laurasiatheria</taxon>
        <taxon>Chiroptera</taxon>
        <taxon>Yangochiroptera</taxon>
        <taxon>Vespertilionidae</taxon>
        <taxon>Myotis</taxon>
    </lineage>
</organism>
<evidence type="ECO:0000256" key="8">
    <source>
        <dbReference type="ARBA" id="ARBA00023328"/>
    </source>
</evidence>
<feature type="compositionally biased region" description="Basic residues" evidence="9">
    <location>
        <begin position="1161"/>
        <end position="1174"/>
    </location>
</feature>
<keyword evidence="8" id="KW-0137">Centromere</keyword>
<feature type="region of interest" description="Disordered" evidence="9">
    <location>
        <begin position="1337"/>
        <end position="1410"/>
    </location>
</feature>
<proteinExistence type="inferred from homology"/>
<feature type="region of interest" description="Disordered" evidence="9">
    <location>
        <begin position="1161"/>
        <end position="1183"/>
    </location>
</feature>
<dbReference type="GO" id="GO:0000776">
    <property type="term" value="C:kinetochore"/>
    <property type="evidence" value="ECO:0007669"/>
    <property type="project" value="TreeGrafter"/>
</dbReference>
<evidence type="ECO:0000256" key="6">
    <source>
        <dbReference type="ARBA" id="ARBA00023054"/>
    </source>
</evidence>
<accession>L5LE36</accession>
<keyword evidence="5" id="KW-0159">Chromosome partition</keyword>
<gene>
    <name evidence="10" type="ORF">MDA_GLEAN10008358</name>
</gene>
<evidence type="ECO:0000256" key="3">
    <source>
        <dbReference type="ARBA" id="ARBA00022454"/>
    </source>
</evidence>
<feature type="region of interest" description="Disordered" evidence="9">
    <location>
        <begin position="399"/>
        <end position="452"/>
    </location>
</feature>
<evidence type="ECO:0000256" key="7">
    <source>
        <dbReference type="ARBA" id="ARBA00023306"/>
    </source>
</evidence>